<dbReference type="InterPro" id="IPR002110">
    <property type="entry name" value="Ankyrin_rpt"/>
</dbReference>
<comment type="caution">
    <text evidence="2">The sequence shown here is derived from an EMBL/GenBank/DDBJ whole genome shotgun (WGS) entry which is preliminary data.</text>
</comment>
<feature type="repeat" description="ANK" evidence="1">
    <location>
        <begin position="14"/>
        <end position="46"/>
    </location>
</feature>
<keyword evidence="3" id="KW-1185">Reference proteome</keyword>
<dbReference type="InterPro" id="IPR039323">
    <property type="entry name" value="ANKRD_45/46/60"/>
</dbReference>
<protein>
    <submittedName>
        <fullName evidence="2">Ankyrin repeat</fullName>
    </submittedName>
</protein>
<dbReference type="AlphaFoldDB" id="A0ABD1UE27"/>
<feature type="repeat" description="ANK" evidence="1">
    <location>
        <begin position="47"/>
        <end position="79"/>
    </location>
</feature>
<dbReference type="PROSITE" id="PS50088">
    <property type="entry name" value="ANK_REPEAT"/>
    <property type="match status" value="2"/>
</dbReference>
<dbReference type="Pfam" id="PF12796">
    <property type="entry name" value="Ank_2"/>
    <property type="match status" value="1"/>
</dbReference>
<organism evidence="2 3">
    <name type="scientific">Forsythia ovata</name>
    <dbReference type="NCBI Taxonomy" id="205694"/>
    <lineage>
        <taxon>Eukaryota</taxon>
        <taxon>Viridiplantae</taxon>
        <taxon>Streptophyta</taxon>
        <taxon>Embryophyta</taxon>
        <taxon>Tracheophyta</taxon>
        <taxon>Spermatophyta</taxon>
        <taxon>Magnoliopsida</taxon>
        <taxon>eudicotyledons</taxon>
        <taxon>Gunneridae</taxon>
        <taxon>Pentapetalae</taxon>
        <taxon>asterids</taxon>
        <taxon>lamiids</taxon>
        <taxon>Lamiales</taxon>
        <taxon>Oleaceae</taxon>
        <taxon>Forsythieae</taxon>
        <taxon>Forsythia</taxon>
    </lineage>
</organism>
<proteinExistence type="predicted"/>
<name>A0ABD1UE27_9LAMI</name>
<keyword evidence="1" id="KW-0040">ANK repeat</keyword>
<dbReference type="SUPFAM" id="SSF48403">
    <property type="entry name" value="Ankyrin repeat"/>
    <property type="match status" value="1"/>
</dbReference>
<dbReference type="PROSITE" id="PS50297">
    <property type="entry name" value="ANK_REP_REGION"/>
    <property type="match status" value="2"/>
</dbReference>
<dbReference type="InterPro" id="IPR036770">
    <property type="entry name" value="Ankyrin_rpt-contain_sf"/>
</dbReference>
<reference evidence="3" key="1">
    <citation type="submission" date="2024-07" db="EMBL/GenBank/DDBJ databases">
        <title>Two chromosome-level genome assemblies of Korean endemic species Abeliophyllum distichum and Forsythia ovata (Oleaceae).</title>
        <authorList>
            <person name="Jang H."/>
        </authorList>
    </citation>
    <scope>NUCLEOTIDE SEQUENCE [LARGE SCALE GENOMIC DNA]</scope>
</reference>
<gene>
    <name evidence="2" type="ORF">Fot_27159</name>
</gene>
<dbReference type="SMART" id="SM00248">
    <property type="entry name" value="ANK"/>
    <property type="match status" value="2"/>
</dbReference>
<sequence length="167" mass="18266">MLEFALEKGNRIAGGFYALHCAARRGDFDAVKLLTSKGYDVNASDGDGYTPLMLAAREGYANMCEFLISCGAQCDLMNARGETALSLAKNNGRQNDAENLILNALARKLVLCWFTCAKAHQGRERSSTRKNCANGGTYRSFALGKLKPSQCYMPGGRSRTKFMLSEK</sequence>
<dbReference type="EMBL" id="JBFOLJ010000007">
    <property type="protein sequence ID" value="KAL2523236.1"/>
    <property type="molecule type" value="Genomic_DNA"/>
</dbReference>
<evidence type="ECO:0000313" key="3">
    <source>
        <dbReference type="Proteomes" id="UP001604277"/>
    </source>
</evidence>
<evidence type="ECO:0000256" key="1">
    <source>
        <dbReference type="PROSITE-ProRule" id="PRU00023"/>
    </source>
</evidence>
<dbReference type="Gene3D" id="1.25.40.20">
    <property type="entry name" value="Ankyrin repeat-containing domain"/>
    <property type="match status" value="1"/>
</dbReference>
<evidence type="ECO:0000313" key="2">
    <source>
        <dbReference type="EMBL" id="KAL2523236.1"/>
    </source>
</evidence>
<dbReference type="PANTHER" id="PTHR22677:SF4">
    <property type="entry name" value="USHER SYNDROME TYPE-1G PROTEIN-LIKE PROTEIN"/>
    <property type="match status" value="1"/>
</dbReference>
<accession>A0ABD1UE27</accession>
<dbReference type="PANTHER" id="PTHR22677">
    <property type="entry name" value="ANKYRIN REPEAT DOMAIN-CONTAINING PROTEIN 60"/>
    <property type="match status" value="1"/>
</dbReference>
<dbReference type="Proteomes" id="UP001604277">
    <property type="component" value="Unassembled WGS sequence"/>
</dbReference>